<sequence length="175" mass="19449">MNELLLYLLTNKRLDELYKKDKKIYSVPEGCLGQGKRQLICKSGVQVLDESALKNTDLTVSSGLAFDSDLPTAPHSDPGHPLDSDPRPELAFDYSTVSFSVLISLWIMHAVLLFILIPLSVTVPIWTNLGNEIKKLSKIEYGTEPKSSVKPVLEPGTGLGQNQEWDEIEIQSRIV</sequence>
<reference evidence="2 3" key="1">
    <citation type="journal article" date="2019" name="Commun. Biol.">
        <title>The bagworm genome reveals a unique fibroin gene that provides high tensile strength.</title>
        <authorList>
            <person name="Kono N."/>
            <person name="Nakamura H."/>
            <person name="Ohtoshi R."/>
            <person name="Tomita M."/>
            <person name="Numata K."/>
            <person name="Arakawa K."/>
        </authorList>
    </citation>
    <scope>NUCLEOTIDE SEQUENCE [LARGE SCALE GENOMIC DNA]</scope>
</reference>
<dbReference type="EMBL" id="BGZK01001462">
    <property type="protein sequence ID" value="GBP80413.1"/>
    <property type="molecule type" value="Genomic_DNA"/>
</dbReference>
<name>A0A4C1YZP6_EUMVA</name>
<dbReference type="Proteomes" id="UP000299102">
    <property type="component" value="Unassembled WGS sequence"/>
</dbReference>
<accession>A0A4C1YZP6</accession>
<gene>
    <name evidence="2" type="ORF">EVAR_59088_1</name>
</gene>
<keyword evidence="1" id="KW-0812">Transmembrane</keyword>
<proteinExistence type="predicted"/>
<keyword evidence="3" id="KW-1185">Reference proteome</keyword>
<evidence type="ECO:0000313" key="3">
    <source>
        <dbReference type="Proteomes" id="UP000299102"/>
    </source>
</evidence>
<dbReference type="AlphaFoldDB" id="A0A4C1YZP6"/>
<evidence type="ECO:0000256" key="1">
    <source>
        <dbReference type="SAM" id="Phobius"/>
    </source>
</evidence>
<feature type="transmembrane region" description="Helical" evidence="1">
    <location>
        <begin position="103"/>
        <end position="126"/>
    </location>
</feature>
<keyword evidence="1" id="KW-0472">Membrane</keyword>
<organism evidence="2 3">
    <name type="scientific">Eumeta variegata</name>
    <name type="common">Bagworm moth</name>
    <name type="synonym">Eumeta japonica</name>
    <dbReference type="NCBI Taxonomy" id="151549"/>
    <lineage>
        <taxon>Eukaryota</taxon>
        <taxon>Metazoa</taxon>
        <taxon>Ecdysozoa</taxon>
        <taxon>Arthropoda</taxon>
        <taxon>Hexapoda</taxon>
        <taxon>Insecta</taxon>
        <taxon>Pterygota</taxon>
        <taxon>Neoptera</taxon>
        <taxon>Endopterygota</taxon>
        <taxon>Lepidoptera</taxon>
        <taxon>Glossata</taxon>
        <taxon>Ditrysia</taxon>
        <taxon>Tineoidea</taxon>
        <taxon>Psychidae</taxon>
        <taxon>Oiketicinae</taxon>
        <taxon>Eumeta</taxon>
    </lineage>
</organism>
<comment type="caution">
    <text evidence="2">The sequence shown here is derived from an EMBL/GenBank/DDBJ whole genome shotgun (WGS) entry which is preliminary data.</text>
</comment>
<protein>
    <submittedName>
        <fullName evidence="2">Uncharacterized protein</fullName>
    </submittedName>
</protein>
<evidence type="ECO:0000313" key="2">
    <source>
        <dbReference type="EMBL" id="GBP80413.1"/>
    </source>
</evidence>
<keyword evidence="1" id="KW-1133">Transmembrane helix</keyword>